<sequence>MLITNEKNYDSRNLLRLLFLFLSFFSYAQISVSGNFSMKPDSYEAMVIDSSYQNVYYKTEFVKDTKKKNLETTCVLQIGKKYSKFSDFNVLRKDSLMEKYSHLEKIGAKELNQSLNLAEKWKSVLIKNFPENKITVQDKANIMYQYEEEQPSPDWKLENETREILGYVCNKATAKYRGRKYTAWYCKEIPINNGPYIFQNLPGLILEIEDSKENFHFTAVGMDKKADKIYLRTEKRILHVTREQFRKALQTYCDNPGFFHGKAYNEDGSQIAVKSAPLPYNPIELE</sequence>
<dbReference type="EMBL" id="JAUHGV010000009">
    <property type="protein sequence ID" value="MDN4012772.1"/>
    <property type="molecule type" value="Genomic_DNA"/>
</dbReference>
<dbReference type="Proteomes" id="UP001225933">
    <property type="component" value="Unassembled WGS sequence"/>
</dbReference>
<name>A0AAJ1R3F4_9FLAO</name>
<dbReference type="NCBIfam" id="TIGR01200">
    <property type="entry name" value="GLPGLI"/>
    <property type="match status" value="1"/>
</dbReference>
<organism evidence="1 2">
    <name type="scientific">Chryseobacterium gambrini</name>
    <dbReference type="NCBI Taxonomy" id="373672"/>
    <lineage>
        <taxon>Bacteria</taxon>
        <taxon>Pseudomonadati</taxon>
        <taxon>Bacteroidota</taxon>
        <taxon>Flavobacteriia</taxon>
        <taxon>Flavobacteriales</taxon>
        <taxon>Weeksellaceae</taxon>
        <taxon>Chryseobacterium group</taxon>
        <taxon>Chryseobacterium</taxon>
    </lineage>
</organism>
<protein>
    <submittedName>
        <fullName evidence="1">GLPGLI family protein</fullName>
    </submittedName>
</protein>
<dbReference type="RefSeq" id="WP_214589932.1">
    <property type="nucleotide sequence ID" value="NZ_JAUHGV010000009.1"/>
</dbReference>
<dbReference type="Pfam" id="PF22252">
    <property type="entry name" value="PNGase_F-II_N"/>
    <property type="match status" value="1"/>
</dbReference>
<evidence type="ECO:0000313" key="1">
    <source>
        <dbReference type="EMBL" id="MDN4012772.1"/>
    </source>
</evidence>
<gene>
    <name evidence="1" type="ORF">QX233_09890</name>
</gene>
<proteinExistence type="predicted"/>
<accession>A0AAJ1R3F4</accession>
<evidence type="ECO:0000313" key="2">
    <source>
        <dbReference type="Proteomes" id="UP001225933"/>
    </source>
</evidence>
<dbReference type="AlphaFoldDB" id="A0AAJ1R3F4"/>
<reference evidence="1" key="1">
    <citation type="submission" date="2023-06" db="EMBL/GenBank/DDBJ databases">
        <title>Two Chryseobacterium gambrini strains from China.</title>
        <authorList>
            <person name="Zeng J."/>
            <person name="Wu Y."/>
        </authorList>
    </citation>
    <scope>NUCLEOTIDE SEQUENCE</scope>
    <source>
        <strain evidence="1">SQ219</strain>
    </source>
</reference>
<comment type="caution">
    <text evidence="1">The sequence shown here is derived from an EMBL/GenBank/DDBJ whole genome shotgun (WGS) entry which is preliminary data.</text>
</comment>
<dbReference type="InterPro" id="IPR005901">
    <property type="entry name" value="GLPGLI"/>
</dbReference>